<keyword evidence="6" id="KW-0408">Iron</keyword>
<name>A0A0F9A3E6_9ZZZZ</name>
<keyword evidence="7" id="KW-0411">Iron-sulfur</keyword>
<dbReference type="InterPro" id="IPR058240">
    <property type="entry name" value="rSAM_sf"/>
</dbReference>
<dbReference type="SUPFAM" id="SSF102114">
    <property type="entry name" value="Radical SAM enzymes"/>
    <property type="match status" value="1"/>
</dbReference>
<dbReference type="GO" id="GO:0046872">
    <property type="term" value="F:metal ion binding"/>
    <property type="evidence" value="ECO:0007669"/>
    <property type="project" value="UniProtKB-KW"/>
</dbReference>
<evidence type="ECO:0000259" key="8">
    <source>
        <dbReference type="PROSITE" id="PS51918"/>
    </source>
</evidence>
<keyword evidence="5" id="KW-0560">Oxidoreductase</keyword>
<comment type="caution">
    <text evidence="9">The sequence shown here is derived from an EMBL/GenBank/DDBJ whole genome shotgun (WGS) entry which is preliminary data.</text>
</comment>
<proteinExistence type="predicted"/>
<evidence type="ECO:0000256" key="6">
    <source>
        <dbReference type="ARBA" id="ARBA00023004"/>
    </source>
</evidence>
<dbReference type="GO" id="GO:0016491">
    <property type="term" value="F:oxidoreductase activity"/>
    <property type="evidence" value="ECO:0007669"/>
    <property type="project" value="UniProtKB-KW"/>
</dbReference>
<dbReference type="PANTHER" id="PTHR11228:SF7">
    <property type="entry name" value="PQQA PEPTIDE CYCLASE"/>
    <property type="match status" value="1"/>
</dbReference>
<dbReference type="GO" id="GO:0032324">
    <property type="term" value="P:molybdopterin cofactor biosynthetic process"/>
    <property type="evidence" value="ECO:0007669"/>
    <property type="project" value="UniProtKB-ARBA"/>
</dbReference>
<dbReference type="InterPro" id="IPR000385">
    <property type="entry name" value="MoaA_NifB_PqqE_Fe-S-bd_CS"/>
</dbReference>
<keyword evidence="4" id="KW-0479">Metal-binding</keyword>
<feature type="domain" description="Radical SAM core" evidence="8">
    <location>
        <begin position="23"/>
        <end position="239"/>
    </location>
</feature>
<dbReference type="InterPro" id="IPR006638">
    <property type="entry name" value="Elp3/MiaA/NifB-like_rSAM"/>
</dbReference>
<accession>A0A0F9A3E6</accession>
<protein>
    <recommendedName>
        <fullName evidence="8">Radical SAM core domain-containing protein</fullName>
    </recommendedName>
</protein>
<dbReference type="SFLD" id="SFLDS00029">
    <property type="entry name" value="Radical_SAM"/>
    <property type="match status" value="1"/>
</dbReference>
<gene>
    <name evidence="9" type="ORF">LCGC14_2700710</name>
</gene>
<dbReference type="EMBL" id="LAZR01048119">
    <property type="protein sequence ID" value="KKK92660.1"/>
    <property type="molecule type" value="Genomic_DNA"/>
</dbReference>
<evidence type="ECO:0000256" key="1">
    <source>
        <dbReference type="ARBA" id="ARBA00001966"/>
    </source>
</evidence>
<dbReference type="SFLD" id="SFLDG01067">
    <property type="entry name" value="SPASM/twitch_domain_containing"/>
    <property type="match status" value="1"/>
</dbReference>
<dbReference type="PROSITE" id="PS01305">
    <property type="entry name" value="MOAA_NIFB_PQQE"/>
    <property type="match status" value="1"/>
</dbReference>
<evidence type="ECO:0000256" key="2">
    <source>
        <dbReference type="ARBA" id="ARBA00022485"/>
    </source>
</evidence>
<evidence type="ECO:0000256" key="7">
    <source>
        <dbReference type="ARBA" id="ARBA00023014"/>
    </source>
</evidence>
<dbReference type="AlphaFoldDB" id="A0A0F9A3E6"/>
<dbReference type="Pfam" id="PF04055">
    <property type="entry name" value="Radical_SAM"/>
    <property type="match status" value="1"/>
</dbReference>
<dbReference type="PROSITE" id="PS51918">
    <property type="entry name" value="RADICAL_SAM"/>
    <property type="match status" value="1"/>
</dbReference>
<dbReference type="InterPro" id="IPR007197">
    <property type="entry name" value="rSAM"/>
</dbReference>
<dbReference type="SMART" id="SM00729">
    <property type="entry name" value="Elp3"/>
    <property type="match status" value="1"/>
</dbReference>
<evidence type="ECO:0000313" key="9">
    <source>
        <dbReference type="EMBL" id="KKK92660.1"/>
    </source>
</evidence>
<organism evidence="9">
    <name type="scientific">marine sediment metagenome</name>
    <dbReference type="NCBI Taxonomy" id="412755"/>
    <lineage>
        <taxon>unclassified sequences</taxon>
        <taxon>metagenomes</taxon>
        <taxon>ecological metagenomes</taxon>
    </lineage>
</organism>
<evidence type="ECO:0000256" key="5">
    <source>
        <dbReference type="ARBA" id="ARBA00023002"/>
    </source>
</evidence>
<evidence type="ECO:0000256" key="4">
    <source>
        <dbReference type="ARBA" id="ARBA00022723"/>
    </source>
</evidence>
<dbReference type="InterPro" id="IPR050377">
    <property type="entry name" value="Radical_SAM_PqqE_MftC-like"/>
</dbReference>
<sequence>MVDRLQNIGFYTLNDSRAKTASIKNPLARCELILTDRCNFRCSYCRHNSGYERSKSLPYEQAEKTIRFWASEGLINVRFSGGEPTLYKRLDDLVLFTKSLGVKRIAISTNGSAKLDFYKYLIHCGVNDFSISLDDCSPEGVKKMSGGLDVWDRLINNIRELSKLTYVTVGMVFNEENVARAKESVLFAASLGVSDIRVLSSAQFNVALDELKDLPDEVLNRFPVLKYRINNFRKGRGVRGLSETDSNRCKIVLDDMAVAGDKHFPCIIALREGMEPIGEVGPNMREERQRWSELHDTHKDPICRANCLDCIIKYNNIASQAN</sequence>
<keyword evidence="2" id="KW-0004">4Fe-4S</keyword>
<keyword evidence="3" id="KW-0949">S-adenosyl-L-methionine</keyword>
<dbReference type="PANTHER" id="PTHR11228">
    <property type="entry name" value="RADICAL SAM DOMAIN PROTEIN"/>
    <property type="match status" value="1"/>
</dbReference>
<dbReference type="GO" id="GO:0051539">
    <property type="term" value="F:4 iron, 4 sulfur cluster binding"/>
    <property type="evidence" value="ECO:0007669"/>
    <property type="project" value="UniProtKB-KW"/>
</dbReference>
<comment type="cofactor">
    <cofactor evidence="1">
        <name>[4Fe-4S] cluster</name>
        <dbReference type="ChEBI" id="CHEBI:49883"/>
    </cofactor>
</comment>
<evidence type="ECO:0000256" key="3">
    <source>
        <dbReference type="ARBA" id="ARBA00022691"/>
    </source>
</evidence>
<dbReference type="Gene3D" id="3.20.20.70">
    <property type="entry name" value="Aldolase class I"/>
    <property type="match status" value="1"/>
</dbReference>
<dbReference type="InterPro" id="IPR013785">
    <property type="entry name" value="Aldolase_TIM"/>
</dbReference>
<reference evidence="9" key="1">
    <citation type="journal article" date="2015" name="Nature">
        <title>Complex archaea that bridge the gap between prokaryotes and eukaryotes.</title>
        <authorList>
            <person name="Spang A."/>
            <person name="Saw J.H."/>
            <person name="Jorgensen S.L."/>
            <person name="Zaremba-Niedzwiedzka K."/>
            <person name="Martijn J."/>
            <person name="Lind A.E."/>
            <person name="van Eijk R."/>
            <person name="Schleper C."/>
            <person name="Guy L."/>
            <person name="Ettema T.J."/>
        </authorList>
    </citation>
    <scope>NUCLEOTIDE SEQUENCE</scope>
</reference>
<dbReference type="CDD" id="cd01335">
    <property type="entry name" value="Radical_SAM"/>
    <property type="match status" value="1"/>
</dbReference>